<dbReference type="Pfam" id="PF14496">
    <property type="entry name" value="NEL"/>
    <property type="match status" value="1"/>
</dbReference>
<evidence type="ECO:0000256" key="1">
    <source>
        <dbReference type="ARBA" id="ARBA00000900"/>
    </source>
</evidence>
<evidence type="ECO:0000256" key="3">
    <source>
        <dbReference type="ARBA" id="ARBA00004613"/>
    </source>
</evidence>
<feature type="active site" description="Glycyl thioester intermediate" evidence="22">
    <location>
        <position position="542"/>
    </location>
</feature>
<sequence>EFFCSTHQTEALECIWTICHPPAGTTREDVVSRFELLRTLAYAGWEESIHSGQHGENYFCILDEDSQEILSVTLDDAGNYTVNCQGYSETHRLTLDTAQGEEGTGHAEGASGTFRTSFLPATTAPQTPAEYDAVWSAWRRAAPAEESRGRAAVVQKMRACLNNGNAVLNVGESGLTTLPDCLPAHITTLVIPDNNLTSLPALPPELRTLEVSGNQLTSLPVLPPGLLELSIFSNPLTHLPALPSGLCKLWIFGNQLTSLPVLPPGLQELSVSDNQLASLPALPSELCKLWAYNNQLTSLPTLPSGLQELSVSDNQLASLPTLPSELYKLWAYNNRLTSLPALPSGLKELIVSGNRLTSLPVLPSELKELMVSGNRLTSLPMLPSGLLSLSVYRNQLTRLPESLIHLSSETTVNLEGNPLSERTLQALREITSAPGYSGPIIQFDMAGASAPRETRALHLAAADWLVPAREGEPAPADRWHMFGQEDNADAFSLFLDRLSETENFIKDAGFKAQISSWLAQLAEDEALRANTFAMATEATSSCEDRVTFFLHQMKNVQLVHNAEKGQYDNDLAALVATGREMFRLGKLEQIAREKVRTLALVDEIEVWLAYQNKLKKSLGLTSVTAEMRFFDVSGVTVTDLQDAELQVKAAEKSEFREWILQWGPLHRVLERKAPERVNALREKQISDYEETYRMLSDTELRPSGLVGNTDAERTIGARAMESAKKTFLDGLRPLVEEMLGSYLNVQWRRN</sequence>
<keyword evidence="10" id="KW-0677">Repeat</keyword>
<evidence type="ECO:0000256" key="5">
    <source>
        <dbReference type="ARBA" id="ARBA00012483"/>
    </source>
</evidence>
<dbReference type="GO" id="GO:0016567">
    <property type="term" value="P:protein ubiquitination"/>
    <property type="evidence" value="ECO:0007669"/>
    <property type="project" value="InterPro"/>
</dbReference>
<accession>A0A635QYX2</accession>
<dbReference type="NCBIfam" id="NF011917">
    <property type="entry name" value="PRK15387.1"/>
    <property type="match status" value="1"/>
</dbReference>
<evidence type="ECO:0000259" key="23">
    <source>
        <dbReference type="PROSITE" id="PS52053"/>
    </source>
</evidence>
<evidence type="ECO:0000256" key="4">
    <source>
        <dbReference type="ARBA" id="ARBA00009868"/>
    </source>
</evidence>
<dbReference type="GO" id="GO:0020002">
    <property type="term" value="C:host cell plasma membrane"/>
    <property type="evidence" value="ECO:0007669"/>
    <property type="project" value="UniProtKB-SubCell"/>
</dbReference>
<comment type="catalytic activity">
    <reaction evidence="1">
        <text>S-ubiquitinyl-[E2 ubiquitin-conjugating enzyme]-L-cysteine + [acceptor protein]-L-lysine = [E2 ubiquitin-conjugating enzyme]-L-cysteine + N(6)-ubiquitinyl-[acceptor protein]-L-lysine.</text>
        <dbReference type="EC" id="2.3.2.27"/>
    </reaction>
</comment>
<comment type="PTM">
    <text evidence="22">Ubiquitinated in the presence of host E1 ubiquitin-activating enzyme, E2 ubiquitin-conjugating enzyme and ubiquitin.</text>
</comment>
<dbReference type="SMART" id="SM00369">
    <property type="entry name" value="LRR_TYP"/>
    <property type="match status" value="5"/>
</dbReference>
<dbReference type="PANTHER" id="PTHR47114:SF2">
    <property type="entry name" value="OLIGODENDROCYTE-MYELIN GLYCOPROTEIN"/>
    <property type="match status" value="1"/>
</dbReference>
<keyword evidence="9 22" id="KW-0808">Transferase</keyword>
<evidence type="ECO:0000256" key="13">
    <source>
        <dbReference type="ARBA" id="ARBA00022870"/>
    </source>
</evidence>
<keyword evidence="13" id="KW-1043">Host membrane</keyword>
<dbReference type="InterPro" id="IPR029487">
    <property type="entry name" value="NEL_dom"/>
</dbReference>
<evidence type="ECO:0000256" key="16">
    <source>
        <dbReference type="ARBA" id="ARBA00023200"/>
    </source>
</evidence>
<comment type="similarity">
    <text evidence="4 22">Belongs to the LRR-containing bacterial E3 ligase family.</text>
</comment>
<dbReference type="Gene3D" id="1.20.58.90">
    <property type="match status" value="1"/>
</dbReference>
<dbReference type="GO" id="GO:0061630">
    <property type="term" value="F:ubiquitin protein ligase activity"/>
    <property type="evidence" value="ECO:0007669"/>
    <property type="project" value="UniProtKB-EC"/>
</dbReference>
<dbReference type="PANTHER" id="PTHR47114">
    <property type="match status" value="1"/>
</dbReference>
<evidence type="ECO:0000256" key="10">
    <source>
        <dbReference type="ARBA" id="ARBA00022737"/>
    </source>
</evidence>
<dbReference type="InterPro" id="IPR051071">
    <property type="entry name" value="LRR-bact_E3_ubiq_ligases"/>
</dbReference>
<name>A0A635QYX2_SALEN</name>
<evidence type="ECO:0000256" key="15">
    <source>
        <dbReference type="ARBA" id="ARBA00023136"/>
    </source>
</evidence>
<dbReference type="InterPro" id="IPR003591">
    <property type="entry name" value="Leu-rich_rpt_typical-subtyp"/>
</dbReference>
<evidence type="ECO:0000256" key="2">
    <source>
        <dbReference type="ARBA" id="ARBA00004192"/>
    </source>
</evidence>
<dbReference type="SMART" id="SM00364">
    <property type="entry name" value="LRR_BAC"/>
    <property type="match status" value="11"/>
</dbReference>
<evidence type="ECO:0000256" key="11">
    <source>
        <dbReference type="ARBA" id="ARBA00022786"/>
    </source>
</evidence>
<evidence type="ECO:0000256" key="18">
    <source>
        <dbReference type="ARBA" id="ARBA00074657"/>
    </source>
</evidence>
<evidence type="ECO:0000256" key="9">
    <source>
        <dbReference type="ARBA" id="ARBA00022679"/>
    </source>
</evidence>
<reference evidence="24" key="1">
    <citation type="submission" date="2018-07" db="EMBL/GenBank/DDBJ databases">
        <authorList>
            <person name="Ashton P.M."/>
            <person name="Dallman T."/>
            <person name="Nair S."/>
            <person name="De Pinna E."/>
            <person name="Peters T."/>
            <person name="Grant K."/>
        </authorList>
    </citation>
    <scope>NUCLEOTIDE SEQUENCE</scope>
    <source>
        <strain evidence="24">347960</strain>
    </source>
</reference>
<keyword evidence="15" id="KW-0472">Membrane</keyword>
<evidence type="ECO:0000256" key="21">
    <source>
        <dbReference type="ARBA" id="ARBA00083821"/>
    </source>
</evidence>
<evidence type="ECO:0000256" key="17">
    <source>
        <dbReference type="ARBA" id="ARBA00060460"/>
    </source>
</evidence>
<dbReference type="InterPro" id="IPR032675">
    <property type="entry name" value="LRR_dom_sf"/>
</dbReference>
<keyword evidence="16 22" id="KW-1035">Host cytoplasm</keyword>
<comment type="subcellular location">
    <subcellularLocation>
        <location evidence="17">Host apical cell membrane</location>
        <topology evidence="17">Peripheral membrane protein</topology>
        <orientation evidence="17">Cytoplasmic side</orientation>
    </subcellularLocation>
    <subcellularLocation>
        <location evidence="2">Host cytoplasm</location>
    </subcellularLocation>
    <subcellularLocation>
        <location evidence="3">Secreted</location>
    </subcellularLocation>
</comment>
<keyword evidence="11 22" id="KW-0833">Ubl conjugation pathway</keyword>
<dbReference type="GO" id="GO:0030430">
    <property type="term" value="C:host cell cytoplasm"/>
    <property type="evidence" value="ECO:0007669"/>
    <property type="project" value="UniProtKB-SubCell"/>
</dbReference>
<dbReference type="GO" id="GO:0005576">
    <property type="term" value="C:extracellular region"/>
    <property type="evidence" value="ECO:0007669"/>
    <property type="project" value="UniProtKB-SubCell"/>
</dbReference>
<dbReference type="FunFam" id="1.20.1270.130:FF:000002">
    <property type="entry name" value="Type III secretion system effector protein-E3 Ubiquitin ligase"/>
    <property type="match status" value="1"/>
</dbReference>
<evidence type="ECO:0000313" key="24">
    <source>
        <dbReference type="EMBL" id="EDH8187479.1"/>
    </source>
</evidence>
<organism evidence="24">
    <name type="scientific">Salmonella enteritidis</name>
    <dbReference type="NCBI Taxonomy" id="149539"/>
    <lineage>
        <taxon>Bacteria</taxon>
        <taxon>Pseudomonadati</taxon>
        <taxon>Pseudomonadota</taxon>
        <taxon>Gammaproteobacteria</taxon>
        <taxon>Enterobacterales</taxon>
        <taxon>Enterobacteriaceae</taxon>
        <taxon>Salmonella</taxon>
    </lineage>
</organism>
<evidence type="ECO:0000256" key="20">
    <source>
        <dbReference type="ARBA" id="ARBA00079391"/>
    </source>
</evidence>
<dbReference type="Gene3D" id="1.20.58.360">
    <property type="entry name" value="Shigella T3SS effector IpaH defines"/>
    <property type="match status" value="1"/>
</dbReference>
<dbReference type="PROSITE" id="PS52053">
    <property type="entry name" value="NEL"/>
    <property type="match status" value="1"/>
</dbReference>
<dbReference type="InterPro" id="IPR001611">
    <property type="entry name" value="Leu-rich_rpt"/>
</dbReference>
<evidence type="ECO:0000256" key="22">
    <source>
        <dbReference type="PROSITE-ProRule" id="PRU01398"/>
    </source>
</evidence>
<evidence type="ECO:0000256" key="6">
    <source>
        <dbReference type="ARBA" id="ARBA00022511"/>
    </source>
</evidence>
<dbReference type="Gene3D" id="1.20.1270.130">
    <property type="entry name" value="Shigella T3SS effector IpaH domain"/>
    <property type="match status" value="1"/>
</dbReference>
<keyword evidence="7 22" id="KW-0964">Secreted</keyword>
<keyword evidence="14" id="KW-0843">Virulence</keyword>
<comment type="caution">
    <text evidence="24">The sequence shown here is derived from an EMBL/GenBank/DDBJ whole genome shotgun (WGS) entry which is preliminary data.</text>
</comment>
<feature type="non-terminal residue" evidence="24">
    <location>
        <position position="1"/>
    </location>
</feature>
<evidence type="ECO:0000256" key="12">
    <source>
        <dbReference type="ARBA" id="ARBA00022843"/>
    </source>
</evidence>
<dbReference type="EMBL" id="AAMIXG010000027">
    <property type="protein sequence ID" value="EDH8187479.1"/>
    <property type="molecule type" value="Genomic_DNA"/>
</dbReference>
<dbReference type="AlphaFoldDB" id="A0A635QYX2"/>
<proteinExistence type="inferred from homology"/>
<keyword evidence="6" id="KW-1032">Host cell membrane</keyword>
<dbReference type="EC" id="2.3.2.27" evidence="5"/>
<dbReference type="RefSeq" id="WP_078054985.1">
    <property type="nucleotide sequence ID" value="NZ_CBDGPA010000004.1"/>
</dbReference>
<keyword evidence="8" id="KW-0433">Leucine-rich repeat</keyword>
<keyword evidence="12 22" id="KW-0832">Ubl conjugation</keyword>
<dbReference type="Gene3D" id="3.80.10.10">
    <property type="entry name" value="Ribonuclease Inhibitor"/>
    <property type="match status" value="1"/>
</dbReference>
<feature type="domain" description="NEL" evidence="23">
    <location>
        <begin position="456"/>
        <end position="750"/>
    </location>
</feature>
<evidence type="ECO:0000256" key="7">
    <source>
        <dbReference type="ARBA" id="ARBA00022525"/>
    </source>
</evidence>
<dbReference type="Gene3D" id="3.30.2440.10">
    <property type="entry name" value="Secreted effector protein SifA"/>
    <property type="match status" value="1"/>
</dbReference>
<evidence type="ECO:0000256" key="8">
    <source>
        <dbReference type="ARBA" id="ARBA00022614"/>
    </source>
</evidence>
<protein>
    <recommendedName>
        <fullName evidence="18">E3 ubiquitin-protein ligase SspH2</fullName>
        <ecNumber evidence="5">2.3.2.27</ecNumber>
    </recommendedName>
    <alternativeName>
        <fullName evidence="21">RING-type E3 ubiquitin transferase SspH2</fullName>
    </alternativeName>
    <alternativeName>
        <fullName evidence="20">Salmonella secreted protein H2</fullName>
    </alternativeName>
    <alternativeName>
        <fullName evidence="19">Secreted effector protein sspH2</fullName>
    </alternativeName>
</protein>
<evidence type="ECO:0000256" key="14">
    <source>
        <dbReference type="ARBA" id="ARBA00023026"/>
    </source>
</evidence>
<dbReference type="FunFam" id="1.20.58.90:FF:000013">
    <property type="entry name" value="Type III secretion system effector protein-E3 Ubiquitin ligase"/>
    <property type="match status" value="1"/>
</dbReference>
<dbReference type="PROSITE" id="PS51450">
    <property type="entry name" value="LRR"/>
    <property type="match status" value="4"/>
</dbReference>
<gene>
    <name evidence="24" type="primary">sspH2</name>
    <name evidence="24" type="ORF">CB666_21835</name>
</gene>
<evidence type="ECO:0000256" key="19">
    <source>
        <dbReference type="ARBA" id="ARBA00078926"/>
    </source>
</evidence>
<dbReference type="FunFam" id="1.20.58.360:FF:000001">
    <property type="entry name" value="Probable E3 ubiquitin-protein ligase ipaH7.8"/>
    <property type="match status" value="1"/>
</dbReference>
<dbReference type="SUPFAM" id="SSF52058">
    <property type="entry name" value="L domain-like"/>
    <property type="match status" value="1"/>
</dbReference>